<dbReference type="AlphaFoldDB" id="M2PLH9"/>
<feature type="non-terminal residue" evidence="1">
    <location>
        <position position="1"/>
    </location>
</feature>
<name>M2PLH9_CERS8</name>
<keyword evidence="2" id="KW-1185">Reference proteome</keyword>
<evidence type="ECO:0000313" key="2">
    <source>
        <dbReference type="Proteomes" id="UP000016930"/>
    </source>
</evidence>
<protein>
    <submittedName>
        <fullName evidence="1">Uncharacterized protein</fullName>
    </submittedName>
</protein>
<reference evidence="1 2" key="1">
    <citation type="journal article" date="2012" name="Proc. Natl. Acad. Sci. U.S.A.">
        <title>Comparative genomics of Ceriporiopsis subvermispora and Phanerochaete chrysosporium provide insight into selective ligninolysis.</title>
        <authorList>
            <person name="Fernandez-Fueyo E."/>
            <person name="Ruiz-Duenas F.J."/>
            <person name="Ferreira P."/>
            <person name="Floudas D."/>
            <person name="Hibbett D.S."/>
            <person name="Canessa P."/>
            <person name="Larrondo L.F."/>
            <person name="James T.Y."/>
            <person name="Seelenfreund D."/>
            <person name="Lobos S."/>
            <person name="Polanco R."/>
            <person name="Tello M."/>
            <person name="Honda Y."/>
            <person name="Watanabe T."/>
            <person name="Watanabe T."/>
            <person name="Ryu J.S."/>
            <person name="Kubicek C.P."/>
            <person name="Schmoll M."/>
            <person name="Gaskell J."/>
            <person name="Hammel K.E."/>
            <person name="St John F.J."/>
            <person name="Vanden Wymelenberg A."/>
            <person name="Sabat G."/>
            <person name="Splinter BonDurant S."/>
            <person name="Syed K."/>
            <person name="Yadav J.S."/>
            <person name="Doddapaneni H."/>
            <person name="Subramanian V."/>
            <person name="Lavin J.L."/>
            <person name="Oguiza J.A."/>
            <person name="Perez G."/>
            <person name="Pisabarro A.G."/>
            <person name="Ramirez L."/>
            <person name="Santoyo F."/>
            <person name="Master E."/>
            <person name="Coutinho P.M."/>
            <person name="Henrissat B."/>
            <person name="Lombard V."/>
            <person name="Magnuson J.K."/>
            <person name="Kuees U."/>
            <person name="Hori C."/>
            <person name="Igarashi K."/>
            <person name="Samejima M."/>
            <person name="Held B.W."/>
            <person name="Barry K.W."/>
            <person name="LaButti K.M."/>
            <person name="Lapidus A."/>
            <person name="Lindquist E.A."/>
            <person name="Lucas S.M."/>
            <person name="Riley R."/>
            <person name="Salamov A.A."/>
            <person name="Hoffmeister D."/>
            <person name="Schwenk D."/>
            <person name="Hadar Y."/>
            <person name="Yarden O."/>
            <person name="de Vries R.P."/>
            <person name="Wiebenga A."/>
            <person name="Stenlid J."/>
            <person name="Eastwood D."/>
            <person name="Grigoriev I.V."/>
            <person name="Berka R.M."/>
            <person name="Blanchette R.A."/>
            <person name="Kersten P."/>
            <person name="Martinez A.T."/>
            <person name="Vicuna R."/>
            <person name="Cullen D."/>
        </authorList>
    </citation>
    <scope>NUCLEOTIDE SEQUENCE [LARGE SCALE GENOMIC DNA]</scope>
    <source>
        <strain evidence="1 2">B</strain>
    </source>
</reference>
<dbReference type="Proteomes" id="UP000016930">
    <property type="component" value="Unassembled WGS sequence"/>
</dbReference>
<gene>
    <name evidence="1" type="ORF">CERSUDRAFT_51607</name>
</gene>
<dbReference type="EMBL" id="KB445797">
    <property type="protein sequence ID" value="EMD37209.1"/>
    <property type="molecule type" value="Genomic_DNA"/>
</dbReference>
<proteinExistence type="predicted"/>
<organism evidence="1 2">
    <name type="scientific">Ceriporiopsis subvermispora (strain B)</name>
    <name type="common">White-rot fungus</name>
    <name type="synonym">Gelatoporia subvermispora</name>
    <dbReference type="NCBI Taxonomy" id="914234"/>
    <lineage>
        <taxon>Eukaryota</taxon>
        <taxon>Fungi</taxon>
        <taxon>Dikarya</taxon>
        <taxon>Basidiomycota</taxon>
        <taxon>Agaricomycotina</taxon>
        <taxon>Agaricomycetes</taxon>
        <taxon>Polyporales</taxon>
        <taxon>Gelatoporiaceae</taxon>
        <taxon>Gelatoporia</taxon>
    </lineage>
</organism>
<dbReference type="OrthoDB" id="10261556at2759"/>
<evidence type="ECO:0000313" key="1">
    <source>
        <dbReference type="EMBL" id="EMD37209.1"/>
    </source>
</evidence>
<dbReference type="HOGENOM" id="CLU_176689_0_0_1"/>
<sequence>IPLYVTSATLPTLILSDVTDLLHLRPNNTNHIFRSNDCPNIANSVRKMCHAVDLFQDLNFLILNNFKDGNPLPSKFLIFFNSIREAKMATYYL</sequence>
<dbReference type="STRING" id="914234.M2PLH9"/>
<accession>M2PLH9</accession>